<dbReference type="GO" id="GO:0005886">
    <property type="term" value="C:plasma membrane"/>
    <property type="evidence" value="ECO:0007669"/>
    <property type="project" value="TreeGrafter"/>
</dbReference>
<evidence type="ECO:0000313" key="2">
    <source>
        <dbReference type="EMBL" id="AXL21822.1"/>
    </source>
</evidence>
<dbReference type="EMBL" id="CP029462">
    <property type="protein sequence ID" value="AXL21822.1"/>
    <property type="molecule type" value="Genomic_DNA"/>
</dbReference>
<keyword evidence="1" id="KW-0472">Membrane</keyword>
<dbReference type="Pfam" id="PF02667">
    <property type="entry name" value="SCFA_trans"/>
    <property type="match status" value="1"/>
</dbReference>
<feature type="transmembrane region" description="Helical" evidence="1">
    <location>
        <begin position="259"/>
        <end position="278"/>
    </location>
</feature>
<protein>
    <submittedName>
        <fullName evidence="2">Short-chain fatty acid transporter</fullName>
    </submittedName>
</protein>
<proteinExistence type="predicted"/>
<keyword evidence="1" id="KW-0812">Transmembrane</keyword>
<reference evidence="2 3" key="1">
    <citation type="submission" date="2018-05" db="EMBL/GenBank/DDBJ databases">
        <title>Complete genome sequence of Megasphaera sp. AJH120T, isolated from the ceca of a chicken.</title>
        <authorList>
            <person name="Maki J."/>
            <person name="Looft T."/>
        </authorList>
    </citation>
    <scope>NUCLEOTIDE SEQUENCE [LARGE SCALE GENOMIC DNA]</scope>
    <source>
        <strain evidence="2 3">AJH120</strain>
    </source>
</reference>
<evidence type="ECO:0000256" key="1">
    <source>
        <dbReference type="SAM" id="Phobius"/>
    </source>
</evidence>
<organism evidence="2 3">
    <name type="scientific">Megasphaera stantonii</name>
    <dbReference type="NCBI Taxonomy" id="2144175"/>
    <lineage>
        <taxon>Bacteria</taxon>
        <taxon>Bacillati</taxon>
        <taxon>Bacillota</taxon>
        <taxon>Negativicutes</taxon>
        <taxon>Veillonellales</taxon>
        <taxon>Veillonellaceae</taxon>
        <taxon>Megasphaera</taxon>
    </lineage>
</organism>
<dbReference type="KEGG" id="meg:DKB62_09740"/>
<accession>A0A346B129</accession>
<feature type="transmembrane region" description="Helical" evidence="1">
    <location>
        <begin position="198"/>
        <end position="217"/>
    </location>
</feature>
<dbReference type="AlphaFoldDB" id="A0A346B129"/>
<feature type="transmembrane region" description="Helical" evidence="1">
    <location>
        <begin position="433"/>
        <end position="454"/>
    </location>
</feature>
<feature type="transmembrane region" description="Helical" evidence="1">
    <location>
        <begin position="30"/>
        <end position="51"/>
    </location>
</feature>
<dbReference type="RefSeq" id="WP_107196175.1">
    <property type="nucleotide sequence ID" value="NZ_CP029462.1"/>
</dbReference>
<keyword evidence="3" id="KW-1185">Reference proteome</keyword>
<feature type="transmembrane region" description="Helical" evidence="1">
    <location>
        <begin position="347"/>
        <end position="372"/>
    </location>
</feature>
<evidence type="ECO:0000313" key="3">
    <source>
        <dbReference type="Proteomes" id="UP000254337"/>
    </source>
</evidence>
<feature type="transmembrane region" description="Helical" evidence="1">
    <location>
        <begin position="321"/>
        <end position="341"/>
    </location>
</feature>
<name>A0A346B129_9FIRM</name>
<dbReference type="Proteomes" id="UP000254337">
    <property type="component" value="Chromosome"/>
</dbReference>
<gene>
    <name evidence="2" type="ORF">DKB62_09740</name>
</gene>
<dbReference type="InterPro" id="IPR006160">
    <property type="entry name" value="SCFA_transpt_AtoE"/>
</dbReference>
<keyword evidence="1" id="KW-1133">Transmembrane helix</keyword>
<feature type="transmembrane region" description="Helical" evidence="1">
    <location>
        <begin position="106"/>
        <end position="132"/>
    </location>
</feature>
<dbReference type="OrthoDB" id="9342495at2"/>
<feature type="transmembrane region" description="Helical" evidence="1">
    <location>
        <begin position="144"/>
        <end position="162"/>
    </location>
</feature>
<sequence>MAQANSQNAQKKTITDKFIEFSLNYIPDSMVFVLGLTVFVFVLALIFTDSTPWGLVEDYAKGFWELLSFSMQMCLMMISGFVIANAKPIRKGIVRLIDWPKTRGGTIALFALITGVISWLHWGVGLMATIIMGKEIAIRKRGQGFHYAFIVAMAYTSMNIMANGISQAAPLLSATPGNFMEKIMGGIVPISQTSLSPYMMTFLVLELLALPVVYYLLMPKKEKAVEISDELYKEFTAEPEKVDASKKLTPAERWERSRVLNTLIALLILIWFGDHVITEGVSKINLNTINFALFGLGLLFHDSPHSYIESVKEGATTVYGVIIQFPLYAGIFGLITFSGLADEITELFISIATPGTYPWIVFIYTGIMDFFVPSAGSKFVIEAPYLVPAAQHLGVPVSQVINAYGTGAQMANLIQPFWAIAYLAAFRLRFQEILPFTFMLWLFVFIAGSLWFLIFPFGW</sequence>
<dbReference type="PANTHER" id="PTHR41983">
    <property type="entry name" value="SHORT-CHAIN FATTY ACID TRANSPORTER-RELATED"/>
    <property type="match status" value="1"/>
</dbReference>
<dbReference type="PANTHER" id="PTHR41983:SF2">
    <property type="entry name" value="SHORT-CHAIN FATTY ACID TRANSPORTER-RELATED"/>
    <property type="match status" value="1"/>
</dbReference>